<dbReference type="CDD" id="cd00302">
    <property type="entry name" value="cytochrome_P450"/>
    <property type="match status" value="1"/>
</dbReference>
<dbReference type="PRINTS" id="PR00463">
    <property type="entry name" value="EP450I"/>
</dbReference>
<name>A0A9P6JIU6_9AGAR</name>
<evidence type="ECO:0000313" key="6">
    <source>
        <dbReference type="EMBL" id="KAF9522380.1"/>
    </source>
</evidence>
<protein>
    <submittedName>
        <fullName evidence="6">Cytochrome P450</fullName>
    </submittedName>
</protein>
<dbReference type="PANTHER" id="PTHR24304:SF2">
    <property type="entry name" value="24-HYDROXYCHOLESTEROL 7-ALPHA-HYDROXYLASE"/>
    <property type="match status" value="1"/>
</dbReference>
<dbReference type="InterPro" id="IPR036396">
    <property type="entry name" value="Cyt_P450_sf"/>
</dbReference>
<dbReference type="Pfam" id="PF00067">
    <property type="entry name" value="p450"/>
    <property type="match status" value="1"/>
</dbReference>
<keyword evidence="3 5" id="KW-0479">Metal-binding</keyword>
<evidence type="ECO:0000256" key="3">
    <source>
        <dbReference type="ARBA" id="ARBA00022723"/>
    </source>
</evidence>
<dbReference type="SUPFAM" id="SSF48264">
    <property type="entry name" value="Cytochrome P450"/>
    <property type="match status" value="1"/>
</dbReference>
<dbReference type="GO" id="GO:0020037">
    <property type="term" value="F:heme binding"/>
    <property type="evidence" value="ECO:0007669"/>
    <property type="project" value="InterPro"/>
</dbReference>
<proteinExistence type="inferred from homology"/>
<reference evidence="6" key="1">
    <citation type="submission" date="2020-11" db="EMBL/GenBank/DDBJ databases">
        <authorList>
            <consortium name="DOE Joint Genome Institute"/>
            <person name="Ahrendt S."/>
            <person name="Riley R."/>
            <person name="Andreopoulos W."/>
            <person name="Labutti K."/>
            <person name="Pangilinan J."/>
            <person name="Ruiz-Duenas F.J."/>
            <person name="Barrasa J.M."/>
            <person name="Sanchez-Garcia M."/>
            <person name="Camarero S."/>
            <person name="Miyauchi S."/>
            <person name="Serrano A."/>
            <person name="Linde D."/>
            <person name="Babiker R."/>
            <person name="Drula E."/>
            <person name="Ayuso-Fernandez I."/>
            <person name="Pacheco R."/>
            <person name="Padilla G."/>
            <person name="Ferreira P."/>
            <person name="Barriuso J."/>
            <person name="Kellner H."/>
            <person name="Castanera R."/>
            <person name="Alfaro M."/>
            <person name="Ramirez L."/>
            <person name="Pisabarro A.G."/>
            <person name="Kuo A."/>
            <person name="Tritt A."/>
            <person name="Lipzen A."/>
            <person name="He G."/>
            <person name="Yan M."/>
            <person name="Ng V."/>
            <person name="Cullen D."/>
            <person name="Martin F."/>
            <person name="Rosso M.-N."/>
            <person name="Henrissat B."/>
            <person name="Hibbett D."/>
            <person name="Martinez A.T."/>
            <person name="Grigoriev I.V."/>
        </authorList>
    </citation>
    <scope>NUCLEOTIDE SEQUENCE</scope>
    <source>
        <strain evidence="6">CBS 506.95</strain>
    </source>
</reference>
<dbReference type="InterPro" id="IPR002401">
    <property type="entry name" value="Cyt_P450_E_grp-I"/>
</dbReference>
<comment type="similarity">
    <text evidence="1">Belongs to the cytochrome P450 family.</text>
</comment>
<dbReference type="GO" id="GO:0004497">
    <property type="term" value="F:monooxygenase activity"/>
    <property type="evidence" value="ECO:0007669"/>
    <property type="project" value="InterPro"/>
</dbReference>
<dbReference type="GO" id="GO:0005506">
    <property type="term" value="F:iron ion binding"/>
    <property type="evidence" value="ECO:0007669"/>
    <property type="project" value="InterPro"/>
</dbReference>
<dbReference type="InterPro" id="IPR001128">
    <property type="entry name" value="Cyt_P450"/>
</dbReference>
<comment type="cofactor">
    <cofactor evidence="5">
        <name>heme</name>
        <dbReference type="ChEBI" id="CHEBI:30413"/>
    </cofactor>
</comment>
<dbReference type="GO" id="GO:0016705">
    <property type="term" value="F:oxidoreductase activity, acting on paired donors, with incorporation or reduction of molecular oxygen"/>
    <property type="evidence" value="ECO:0007669"/>
    <property type="project" value="InterPro"/>
</dbReference>
<gene>
    <name evidence="6" type="ORF">CPB83DRAFT_115015</name>
</gene>
<evidence type="ECO:0000256" key="2">
    <source>
        <dbReference type="ARBA" id="ARBA00022617"/>
    </source>
</evidence>
<evidence type="ECO:0000313" key="7">
    <source>
        <dbReference type="Proteomes" id="UP000807306"/>
    </source>
</evidence>
<evidence type="ECO:0000256" key="5">
    <source>
        <dbReference type="PIRSR" id="PIRSR602401-1"/>
    </source>
</evidence>
<evidence type="ECO:0000256" key="4">
    <source>
        <dbReference type="ARBA" id="ARBA00023004"/>
    </source>
</evidence>
<dbReference type="EMBL" id="MU157948">
    <property type="protein sequence ID" value="KAF9522380.1"/>
    <property type="molecule type" value="Genomic_DNA"/>
</dbReference>
<dbReference type="AlphaFoldDB" id="A0A9P6JIU6"/>
<accession>A0A9P6JIU6</accession>
<dbReference type="OrthoDB" id="1055148at2759"/>
<dbReference type="Proteomes" id="UP000807306">
    <property type="component" value="Unassembled WGS sequence"/>
</dbReference>
<keyword evidence="4 5" id="KW-0408">Iron</keyword>
<keyword evidence="2 5" id="KW-0349">Heme</keyword>
<comment type="caution">
    <text evidence="6">The sequence shown here is derived from an EMBL/GenBank/DDBJ whole genome shotgun (WGS) entry which is preliminary data.</text>
</comment>
<evidence type="ECO:0000256" key="1">
    <source>
        <dbReference type="ARBA" id="ARBA00010617"/>
    </source>
</evidence>
<dbReference type="InterPro" id="IPR050529">
    <property type="entry name" value="CYP450_sterol_14alpha_dmase"/>
</dbReference>
<keyword evidence="7" id="KW-1185">Reference proteome</keyword>
<organism evidence="6 7">
    <name type="scientific">Crepidotus variabilis</name>
    <dbReference type="NCBI Taxonomy" id="179855"/>
    <lineage>
        <taxon>Eukaryota</taxon>
        <taxon>Fungi</taxon>
        <taxon>Dikarya</taxon>
        <taxon>Basidiomycota</taxon>
        <taxon>Agaricomycotina</taxon>
        <taxon>Agaricomycetes</taxon>
        <taxon>Agaricomycetidae</taxon>
        <taxon>Agaricales</taxon>
        <taxon>Agaricineae</taxon>
        <taxon>Crepidotaceae</taxon>
        <taxon>Crepidotus</taxon>
    </lineage>
</organism>
<feature type="binding site" description="axial binding residue" evidence="5">
    <location>
        <position position="375"/>
    </location>
    <ligand>
        <name>heme</name>
        <dbReference type="ChEBI" id="CHEBI:30413"/>
    </ligand>
    <ligandPart>
        <name>Fe</name>
        <dbReference type="ChEBI" id="CHEBI:18248"/>
    </ligandPart>
</feature>
<dbReference type="PANTHER" id="PTHR24304">
    <property type="entry name" value="CYTOCHROME P450 FAMILY 7"/>
    <property type="match status" value="1"/>
</dbReference>
<dbReference type="Gene3D" id="1.10.630.10">
    <property type="entry name" value="Cytochrome P450"/>
    <property type="match status" value="1"/>
</dbReference>
<sequence>MTSNLKKAGGLPFTFRILQYRVVAVFGTETRKIFFNNPSLDFEEGYRMFVGGPKMEDIDIKTDVIDSISDTIKRLNLLMKKERISDTLPVFLDDINNKMLKWGNQGSINPFKQVYDLVFQMTIRMATCHELSQDPEMIEKLSKIYRDIESSATPMRLLLPWIPSPSKKLVGRATMELYLLFLKYVQANRAAGAETNDPIDILIRNGDDDNDIVELMIGIVFAGFVNTGVNACWALLYLGTHPQWREKATSELNSLIAKHTTTSPTGELFHKQLALVPLDAWESELPTLELVIRETIRLSLNVTAPRRNLGEDIVVQNALVKKGDFLVYNLADTHLNPDIYSNPNEFDPGRFENGREEDKKAYFGYLGWGAGRHPCAGMRIAKLEIKLILAMLLLGYDYTLVDANGQPTDILPKPNRNDIQQSRPLGKPVYMKFQRLRD</sequence>